<dbReference type="Pfam" id="PF00873">
    <property type="entry name" value="ACR_tran"/>
    <property type="match status" value="1"/>
</dbReference>
<keyword evidence="1" id="KW-0812">Transmembrane</keyword>
<sequence>MLTLAIVVLGLFSVQMMKIDLLPQITYPEIRVRVLDPGVPATIMEDEITRQLEEQLTITENVTAMTSRSREGRSEVNLSFEYGTDIDVALRDASTRLDRAKRFLPESIDPPVIFKRDPSQRPVAEYVLSSSLKNASELLDWADYSLSKSLLTLPGVAAVEVGGGREREIQILTTTERLSAFGLDLSDIADVLEDNNINTTAGRFFTANGEINGRTTARFQNATDIANLTIPSISGQTLKLSDIADVKDSLADEKLRIRLNGSPGLKLSIQKQPQANTVQVVDTVQATINALRERKQLPADIRIEKVADQAIYVRQSLQNALTAAVSGAVLAMFVVYLFLGNLKRTLIIGSAIPIALLIAITLMSWTGQTLNIMTLGGLALGVGLVVDNTIVMMENLYRHQRDSKTIEQATQAAGEVTSAIIASTSTNLAAVIPFLFIGGLIGLLFEGLIVTISTAIIGSMLVALTLVPALAARIKTSSKPALIRRLIDKAIEYLQTAYRWLLRHLFKVWWLIIAAFAIGLYFSSISLFDKKYDFLPKMDNGEIQINLTADPGISLDSMDDLAQRVEDILSKDNDIEALFTTVGGFVFGRSQYERSNRTNIKVLLKTTNERSRSVNDWIKHTQKTLKEAQLVGVKIRIRNRGIRGIRVSQGEDDLNIRIKGPDLTTLNELADQAITELSAIEGLSNLAHTNEANEQELTIVLNRQKIAELGLSASEVGNFVRFAIGGKKVTELIQNDKRIAVVLRLDRNTLNNPGDLENILLFSGTQPRQAIRLNEIANIEWQTAPATIMRDKQQRMIEVTASLKDDNTLQNIYAEAEAAMQQVNMPDGYNWYESGEIVAIEKNQQLSRIILLLALFLVFVVMAVHYESLRNPIIILLGVPFTLIGVSIGLNITETNLSMPVWLGMIMLSGIVVNNTIILLETIEQHKTEYTDLYDAICYAAGLRLRPILMTTLTTVIGMFPLAFAWGEGSEMLQPLAISIVSGLLFATLVTLLLVPMIYRGFYARNI</sequence>
<feature type="transmembrane region" description="Helical" evidence="1">
    <location>
        <begin position="455"/>
        <end position="474"/>
    </location>
</feature>
<dbReference type="EMBL" id="CACVAY010000021">
    <property type="protein sequence ID" value="CAA6804480.1"/>
    <property type="molecule type" value="Genomic_DNA"/>
</dbReference>
<dbReference type="PANTHER" id="PTHR32063">
    <property type="match status" value="1"/>
</dbReference>
<feature type="transmembrane region" description="Helical" evidence="1">
    <location>
        <begin position="428"/>
        <end position="449"/>
    </location>
</feature>
<dbReference type="Gene3D" id="3.30.2090.10">
    <property type="entry name" value="Multidrug efflux transporter AcrB TolC docking domain, DN and DC subdomains"/>
    <property type="match status" value="2"/>
</dbReference>
<dbReference type="SUPFAM" id="SSF82693">
    <property type="entry name" value="Multidrug efflux transporter AcrB pore domain, PN1, PN2, PC1 and PC2 subdomains"/>
    <property type="match status" value="3"/>
</dbReference>
<dbReference type="PRINTS" id="PR00702">
    <property type="entry name" value="ACRIFLAVINRP"/>
</dbReference>
<feature type="transmembrane region" description="Helical" evidence="1">
    <location>
        <begin position="372"/>
        <end position="391"/>
    </location>
</feature>
<feature type="transmembrane region" description="Helical" evidence="1">
    <location>
        <begin position="846"/>
        <end position="866"/>
    </location>
</feature>
<feature type="transmembrane region" description="Helical" evidence="1">
    <location>
        <begin position="346"/>
        <end position="366"/>
    </location>
</feature>
<proteinExistence type="predicted"/>
<organism evidence="2">
    <name type="scientific">uncultured Thiotrichaceae bacterium</name>
    <dbReference type="NCBI Taxonomy" id="298394"/>
    <lineage>
        <taxon>Bacteria</taxon>
        <taxon>Pseudomonadati</taxon>
        <taxon>Pseudomonadota</taxon>
        <taxon>Gammaproteobacteria</taxon>
        <taxon>Thiotrichales</taxon>
        <taxon>Thiotrichaceae</taxon>
        <taxon>environmental samples</taxon>
    </lineage>
</organism>
<feature type="transmembrane region" description="Helical" evidence="1">
    <location>
        <begin position="320"/>
        <end position="339"/>
    </location>
</feature>
<reference evidence="2" key="1">
    <citation type="submission" date="2020-01" db="EMBL/GenBank/DDBJ databases">
        <authorList>
            <person name="Meier V. D."/>
            <person name="Meier V D."/>
        </authorList>
    </citation>
    <scope>NUCLEOTIDE SEQUENCE</scope>
    <source>
        <strain evidence="2">HLG_WM_MAG_07</strain>
    </source>
</reference>
<feature type="transmembrane region" description="Helical" evidence="1">
    <location>
        <begin position="899"/>
        <end position="920"/>
    </location>
</feature>
<feature type="transmembrane region" description="Helical" evidence="1">
    <location>
        <begin position="948"/>
        <end position="966"/>
    </location>
</feature>
<dbReference type="InterPro" id="IPR027463">
    <property type="entry name" value="AcrB_DN_DC_subdom"/>
</dbReference>
<dbReference type="Gene3D" id="3.30.70.1320">
    <property type="entry name" value="Multidrug efflux transporter AcrB pore domain like"/>
    <property type="match status" value="1"/>
</dbReference>
<keyword evidence="1" id="KW-0472">Membrane</keyword>
<dbReference type="Gene3D" id="3.30.70.1440">
    <property type="entry name" value="Multidrug efflux transporter AcrB pore domain"/>
    <property type="match status" value="1"/>
</dbReference>
<feature type="transmembrane region" description="Helical" evidence="1">
    <location>
        <begin position="972"/>
        <end position="995"/>
    </location>
</feature>
<keyword evidence="1" id="KW-1133">Transmembrane helix</keyword>
<dbReference type="Gene3D" id="1.20.1640.10">
    <property type="entry name" value="Multidrug efflux transporter AcrB transmembrane domain"/>
    <property type="match status" value="2"/>
</dbReference>
<dbReference type="SUPFAM" id="SSF82714">
    <property type="entry name" value="Multidrug efflux transporter AcrB TolC docking domain, DN and DC subdomains"/>
    <property type="match status" value="2"/>
</dbReference>
<dbReference type="GO" id="GO:0042910">
    <property type="term" value="F:xenobiotic transmembrane transporter activity"/>
    <property type="evidence" value="ECO:0007669"/>
    <property type="project" value="TreeGrafter"/>
</dbReference>
<gene>
    <name evidence="2" type="ORF">HELGO_WM11615</name>
</gene>
<feature type="transmembrane region" description="Helical" evidence="1">
    <location>
        <begin position="873"/>
        <end position="893"/>
    </location>
</feature>
<dbReference type="AlphaFoldDB" id="A0A6S6S4C2"/>
<dbReference type="SUPFAM" id="SSF82866">
    <property type="entry name" value="Multidrug efflux transporter AcrB transmembrane domain"/>
    <property type="match status" value="2"/>
</dbReference>
<dbReference type="Gene3D" id="3.30.70.1430">
    <property type="entry name" value="Multidrug efflux transporter AcrB pore domain"/>
    <property type="match status" value="2"/>
</dbReference>
<name>A0A6S6S4C2_9GAMM</name>
<protein>
    <submittedName>
        <fullName evidence="2">Cobalt-zinc-cadmium resistance protein CzcA Cation efflux system protein CusA</fullName>
    </submittedName>
</protein>
<dbReference type="PANTHER" id="PTHR32063:SF0">
    <property type="entry name" value="SWARMING MOTILITY PROTEIN SWRC"/>
    <property type="match status" value="1"/>
</dbReference>
<dbReference type="GO" id="GO:0005886">
    <property type="term" value="C:plasma membrane"/>
    <property type="evidence" value="ECO:0007669"/>
    <property type="project" value="TreeGrafter"/>
</dbReference>
<accession>A0A6S6S4C2</accession>
<feature type="transmembrane region" description="Helical" evidence="1">
    <location>
        <begin position="508"/>
        <end position="528"/>
    </location>
</feature>
<evidence type="ECO:0000313" key="2">
    <source>
        <dbReference type="EMBL" id="CAA6804480.1"/>
    </source>
</evidence>
<evidence type="ECO:0000256" key="1">
    <source>
        <dbReference type="SAM" id="Phobius"/>
    </source>
</evidence>
<dbReference type="InterPro" id="IPR001036">
    <property type="entry name" value="Acrflvin-R"/>
</dbReference>